<keyword evidence="2" id="KW-1185">Reference proteome</keyword>
<organism evidence="1 2">
    <name type="scientific">Emiliania huxleyi virus 86 (isolate United Kingdom/English Channel/1999)</name>
    <name type="common">EhV-86</name>
    <dbReference type="NCBI Taxonomy" id="654925"/>
    <lineage>
        <taxon>Viruses</taxon>
        <taxon>Varidnaviria</taxon>
        <taxon>Bamfordvirae</taxon>
        <taxon>Nucleocytoviricota</taxon>
        <taxon>Megaviricetes</taxon>
        <taxon>Algavirales</taxon>
        <taxon>Phycodnaviridae</taxon>
        <taxon>Coccolithovirus</taxon>
        <taxon>Coccolithovirus huxleyi</taxon>
        <taxon>Emiliania huxleyi virus 86</taxon>
    </lineage>
</organism>
<dbReference type="GeneID" id="3654956"/>
<dbReference type="Proteomes" id="UP000000863">
    <property type="component" value="Segment"/>
</dbReference>
<name>Q4A2H3_EHV8U</name>
<reference evidence="1 2" key="1">
    <citation type="journal article" date="2005" name="Science">
        <title>Complete genome sequence and lytic phase transcription profile of a Coccolithovirus.</title>
        <authorList>
            <person name="Wilson W.H."/>
            <person name="Schroeder D.C."/>
            <person name="Allen M.J."/>
            <person name="Holden M.T.G."/>
            <person name="Parkhill J."/>
            <person name="Barrell B.G."/>
            <person name="Churcher C."/>
            <person name="Hamlin N."/>
            <person name="Mungall K."/>
            <person name="Norbertczak H."/>
            <person name="Quail M.A."/>
            <person name="Price C."/>
            <person name="Rabbinowitsch E."/>
            <person name="Walker D."/>
            <person name="Craigon M."/>
            <person name="Roy D."/>
            <person name="Ghazal P."/>
        </authorList>
    </citation>
    <scope>NUCLEOTIDE SEQUENCE [LARGE SCALE GENOMIC DNA]</scope>
    <source>
        <strain evidence="2">Isolate United Kingdom/English Channel/1999</strain>
    </source>
</reference>
<protein>
    <submittedName>
        <fullName evidence="1">Uncharacterized protein</fullName>
    </submittedName>
</protein>
<evidence type="ECO:0000313" key="1">
    <source>
        <dbReference type="EMBL" id="CAI65733.1"/>
    </source>
</evidence>
<gene>
    <name evidence="1" type="ORF">EhV307</name>
</gene>
<dbReference type="RefSeq" id="YP_294064.1">
    <property type="nucleotide sequence ID" value="NC_007346.1"/>
</dbReference>
<organismHost>
    <name type="scientific">Emiliania huxleyi</name>
    <name type="common">Coccolithophore</name>
    <name type="synonym">Pontosphaera huxleyi</name>
    <dbReference type="NCBI Taxonomy" id="2903"/>
</organismHost>
<dbReference type="KEGG" id="vg:3654956"/>
<evidence type="ECO:0000313" key="2">
    <source>
        <dbReference type="Proteomes" id="UP000000863"/>
    </source>
</evidence>
<dbReference type="EMBL" id="AJ890364">
    <property type="protein sequence ID" value="CAI65733.1"/>
    <property type="molecule type" value="Genomic_DNA"/>
</dbReference>
<proteinExistence type="predicted"/>
<accession>Q4A2H3</accession>
<sequence length="410" mass="45934">MAPNTEPSHKIKPVIRKKCPHGKFKHACRVCSPHMFCEHNKQKAQCRQCGGSAFCEHNKRKADCRQCSGSAFCEHDKRKGTCGQCGGSAFCEHNKRKAECRQCGGSAFCEHNKRKAHCRQCGGSAFCEHDKIKARCRQCGGSAFCEHNKQKAQCIQCGGSAFCEHNKQKAQCIQCGGSAFCEHNKRKAECRQCAPIGARKFCQICTSTILSHFRRRQGITMCAQCDTEVPPRTEHWIRDQLLKMGIFPPSAMDDVLFGGKECSMMNKRRRPDLIWVTNDDDRVLIVEVDENSHLNMGYQPSCESSWISDMADVCGVLGKTAPHIIRFNPDAYDGGNVNINVRLEALYEKIEHFLTKPYEPQNEPSVEYMYYHSSARKYIDHAIDSGGINVLSLARDAAARGLLALSQTPS</sequence>